<evidence type="ECO:0000313" key="1">
    <source>
        <dbReference type="EMBL" id="AXV09875.1"/>
    </source>
</evidence>
<keyword evidence="2" id="KW-1185">Reference proteome</keyword>
<dbReference type="KEGG" id="euz:DVS28_b0105"/>
<protein>
    <submittedName>
        <fullName evidence="1">Uncharacterized protein</fullName>
    </submittedName>
</protein>
<proteinExistence type="predicted"/>
<dbReference type="RefSeq" id="WP_164711075.1">
    <property type="nucleotide sequence ID" value="NZ_CP031166.1"/>
</dbReference>
<dbReference type="Proteomes" id="UP000264006">
    <property type="component" value="Plasmid pEDY32-46I"/>
</dbReference>
<name>A0A346Y5X8_9ACTN</name>
<gene>
    <name evidence="1" type="ORF">DVS28_b0105</name>
</gene>
<evidence type="ECO:0000313" key="2">
    <source>
        <dbReference type="Proteomes" id="UP000264006"/>
    </source>
</evidence>
<dbReference type="AlphaFoldDB" id="A0A346Y5X8"/>
<keyword evidence="1" id="KW-0614">Plasmid</keyword>
<sequence>MNHAIIQTRRAAARHGVRVVQGRPGGPELDVLLVLAGDGDPPRDLHAERQDGEAALIGVLVQKWATRQIPGHRLAMDMAMGRRVTGTTEKVKEWECWGPRGTHRVALLARNHDTNPDRALDTLMRQPGPRHALADEAAARATD</sequence>
<geneLocation type="plasmid" evidence="2">
    <name>pedy32-46i</name>
</geneLocation>
<dbReference type="EMBL" id="CP031166">
    <property type="protein sequence ID" value="AXV09875.1"/>
    <property type="molecule type" value="Genomic_DNA"/>
</dbReference>
<accession>A0A346Y5X8</accession>
<organism evidence="1 2">
    <name type="scientific">Euzebya pacifica</name>
    <dbReference type="NCBI Taxonomy" id="1608957"/>
    <lineage>
        <taxon>Bacteria</taxon>
        <taxon>Bacillati</taxon>
        <taxon>Actinomycetota</taxon>
        <taxon>Nitriliruptoria</taxon>
        <taxon>Euzebyales</taxon>
    </lineage>
</organism>
<reference evidence="1 2" key="1">
    <citation type="submission" date="2018-09" db="EMBL/GenBank/DDBJ databases">
        <title>Complete genome sequence of Euzebya sp. DY32-46 isolated from seawater of Pacific Ocean.</title>
        <authorList>
            <person name="Xu L."/>
            <person name="Wu Y.-H."/>
            <person name="Xu X.-W."/>
        </authorList>
    </citation>
    <scope>NUCLEOTIDE SEQUENCE [LARGE SCALE GENOMIC DNA]</scope>
    <source>
        <strain evidence="1 2">DY32-46</strain>
        <plasmid evidence="2">pedy32-46i</plasmid>
    </source>
</reference>